<gene>
    <name evidence="8" type="ORF">CXY01_17770</name>
</gene>
<evidence type="ECO:0000259" key="7">
    <source>
        <dbReference type="PROSITE" id="PS51740"/>
    </source>
</evidence>
<keyword evidence="1" id="KW-0813">Transport</keyword>
<feature type="region of interest" description="Disordered" evidence="5">
    <location>
        <begin position="312"/>
        <end position="356"/>
    </location>
</feature>
<dbReference type="GO" id="GO:0003677">
    <property type="term" value="F:DNA binding"/>
    <property type="evidence" value="ECO:0007669"/>
    <property type="project" value="UniProtKB-UniRule"/>
</dbReference>
<comment type="caution">
    <text evidence="8">The sequence shown here is derived from an EMBL/GenBank/DDBJ whole genome shotgun (WGS) entry which is preliminary data.</text>
</comment>
<accession>A0A510V2Z2</accession>
<dbReference type="PANTHER" id="PTHR24220">
    <property type="entry name" value="IMPORT ATP-BINDING PROTEIN"/>
    <property type="match status" value="1"/>
</dbReference>
<dbReference type="InterPro" id="IPR017871">
    <property type="entry name" value="ABC_transporter-like_CS"/>
</dbReference>
<dbReference type="SUPFAM" id="SSF52540">
    <property type="entry name" value="P-loop containing nucleoside triphosphate hydrolases"/>
    <property type="match status" value="1"/>
</dbReference>
<evidence type="ECO:0000259" key="6">
    <source>
        <dbReference type="PROSITE" id="PS50893"/>
    </source>
</evidence>
<dbReference type="PROSITE" id="PS50893">
    <property type="entry name" value="ABC_TRANSPORTER_2"/>
    <property type="match status" value="1"/>
</dbReference>
<evidence type="ECO:0000256" key="4">
    <source>
        <dbReference type="PROSITE-ProRule" id="PRU01076"/>
    </source>
</evidence>
<dbReference type="AlphaFoldDB" id="A0A510V2Z2"/>
<reference evidence="8 9" key="1">
    <citation type="submission" date="2019-07" db="EMBL/GenBank/DDBJ databases">
        <title>Whole genome shotgun sequence of Cellulomonas xylanilytica NBRC 101102.</title>
        <authorList>
            <person name="Hosoyama A."/>
            <person name="Uohara A."/>
            <person name="Ohji S."/>
            <person name="Ichikawa N."/>
        </authorList>
    </citation>
    <scope>NUCLEOTIDE SEQUENCE [LARGE SCALE GENOMIC DNA]</scope>
    <source>
        <strain evidence="8 9">NBRC 101102</strain>
    </source>
</reference>
<feature type="domain" description="ABC transporter" evidence="6">
    <location>
        <begin position="32"/>
        <end position="273"/>
    </location>
</feature>
<dbReference type="InterPro" id="IPR015854">
    <property type="entry name" value="ABC_transpr_LolD-like"/>
</dbReference>
<organism evidence="8 9">
    <name type="scientific">Cellulomonas xylanilytica</name>
    <dbReference type="NCBI Taxonomy" id="233583"/>
    <lineage>
        <taxon>Bacteria</taxon>
        <taxon>Bacillati</taxon>
        <taxon>Actinomycetota</taxon>
        <taxon>Actinomycetes</taxon>
        <taxon>Micrococcales</taxon>
        <taxon>Cellulomonadaceae</taxon>
        <taxon>Cellulomonas</taxon>
    </lineage>
</organism>
<keyword evidence="9" id="KW-1185">Reference proteome</keyword>
<dbReference type="Proteomes" id="UP000321118">
    <property type="component" value="Unassembled WGS sequence"/>
</dbReference>
<keyword evidence="3 8" id="KW-0067">ATP-binding</keyword>
<dbReference type="OrthoDB" id="9802264at2"/>
<evidence type="ECO:0000256" key="5">
    <source>
        <dbReference type="SAM" id="MobiDB-lite"/>
    </source>
</evidence>
<dbReference type="InterPro" id="IPR017911">
    <property type="entry name" value="MacB-like_ATP-bd"/>
</dbReference>
<dbReference type="GO" id="GO:0005886">
    <property type="term" value="C:plasma membrane"/>
    <property type="evidence" value="ECO:0007669"/>
    <property type="project" value="TreeGrafter"/>
</dbReference>
<dbReference type="PROSITE" id="PS00211">
    <property type="entry name" value="ABC_TRANSPORTER_1"/>
    <property type="match status" value="1"/>
</dbReference>
<dbReference type="InterPro" id="IPR003439">
    <property type="entry name" value="ABC_transporter-like_ATP-bd"/>
</dbReference>
<feature type="domain" description="SpoVT-AbrB" evidence="7">
    <location>
        <begin position="272"/>
        <end position="315"/>
    </location>
</feature>
<dbReference type="InterPro" id="IPR003593">
    <property type="entry name" value="AAA+_ATPase"/>
</dbReference>
<dbReference type="InterPro" id="IPR027417">
    <property type="entry name" value="P-loop_NTPase"/>
</dbReference>
<dbReference type="CDD" id="cd03255">
    <property type="entry name" value="ABC_MJ0796_LolCDE_FtsE"/>
    <property type="match status" value="1"/>
</dbReference>
<proteinExistence type="predicted"/>
<dbReference type="GO" id="GO:0022857">
    <property type="term" value="F:transmembrane transporter activity"/>
    <property type="evidence" value="ECO:0007669"/>
    <property type="project" value="TreeGrafter"/>
</dbReference>
<dbReference type="PANTHER" id="PTHR24220:SF685">
    <property type="entry name" value="ABC TRANSPORTER RELATED"/>
    <property type="match status" value="1"/>
</dbReference>
<dbReference type="PROSITE" id="PS51740">
    <property type="entry name" value="SPOVT_ABRB"/>
    <property type="match status" value="1"/>
</dbReference>
<name>A0A510V2Z2_9CELL</name>
<dbReference type="GO" id="GO:0016887">
    <property type="term" value="F:ATP hydrolysis activity"/>
    <property type="evidence" value="ECO:0007669"/>
    <property type="project" value="InterPro"/>
</dbReference>
<protein>
    <submittedName>
        <fullName evidence="8">ABC transporter ATP-binding protein</fullName>
    </submittedName>
</protein>
<dbReference type="GO" id="GO:0005524">
    <property type="term" value="F:ATP binding"/>
    <property type="evidence" value="ECO:0007669"/>
    <property type="project" value="UniProtKB-KW"/>
</dbReference>
<keyword evidence="2" id="KW-0547">Nucleotide-binding</keyword>
<dbReference type="EMBL" id="BJUB01000005">
    <property type="protein sequence ID" value="GEK21257.1"/>
    <property type="molecule type" value="Genomic_DNA"/>
</dbReference>
<dbReference type="Gene3D" id="3.40.50.300">
    <property type="entry name" value="P-loop containing nucleotide triphosphate hydrolases"/>
    <property type="match status" value="1"/>
</dbReference>
<evidence type="ECO:0000256" key="2">
    <source>
        <dbReference type="ARBA" id="ARBA00022741"/>
    </source>
</evidence>
<dbReference type="SMART" id="SM00382">
    <property type="entry name" value="AAA"/>
    <property type="match status" value="1"/>
</dbReference>
<keyword evidence="4" id="KW-0238">DNA-binding</keyword>
<dbReference type="RefSeq" id="WP_146927089.1">
    <property type="nucleotide sequence ID" value="NZ_BJUB01000005.1"/>
</dbReference>
<evidence type="ECO:0000313" key="8">
    <source>
        <dbReference type="EMBL" id="GEK21257.1"/>
    </source>
</evidence>
<evidence type="ECO:0000313" key="9">
    <source>
        <dbReference type="Proteomes" id="UP000321118"/>
    </source>
</evidence>
<sequence length="356" mass="38297">MNAIQTVEEPTLGALEERARQRTDAFGEHALIVCDSLVRIYQSEGVEVQALQGLDLLVEDGELVAIVGASGSGKSTLLSVLSGLDVPTAGKVRVGPWDLMGMTGAQRVEYRRSMVGFVWQQTARNVVPYLSGTENVAFPMALAGVPRKERDRRATELLDVLGVGYCADRRPGQMSGGEQQRVAIAVALANSPQVLFADEPTGELDSATSHDVLEGLRTVNRELGTTVVVVTHDPGVSEHVQRTVAIRDGRTSSEVVRRTHTREDGTEHVVAEELAVLDRAGRVQLPREYREALNLVGKVRLALEESHVSLWPDRPLPARTSDRPSGRHSATPTGAVPAVPAPPAAPAPSAEQEADR</sequence>
<dbReference type="InterPro" id="IPR007159">
    <property type="entry name" value="SpoVT-AbrB_dom"/>
</dbReference>
<dbReference type="Pfam" id="PF00005">
    <property type="entry name" value="ABC_tran"/>
    <property type="match status" value="1"/>
</dbReference>
<evidence type="ECO:0000256" key="3">
    <source>
        <dbReference type="ARBA" id="ARBA00022840"/>
    </source>
</evidence>
<evidence type="ECO:0000256" key="1">
    <source>
        <dbReference type="ARBA" id="ARBA00022448"/>
    </source>
</evidence>
<feature type="compositionally biased region" description="Low complexity" evidence="5">
    <location>
        <begin position="329"/>
        <end position="338"/>
    </location>
</feature>